<feature type="binding site" evidence="8">
    <location>
        <position position="111"/>
    </location>
    <ligand>
        <name>ATP</name>
        <dbReference type="ChEBI" id="CHEBI:30616"/>
    </ligand>
</feature>
<protein>
    <recommendedName>
        <fullName evidence="8">Protein nucleotidyltransferase YdiU</fullName>
        <ecNumber evidence="8">2.7.7.-</ecNumber>
    </recommendedName>
    <alternativeName>
        <fullName evidence="8">Protein adenylyltransferase YdiU</fullName>
        <ecNumber evidence="8">2.7.7.108</ecNumber>
    </alternativeName>
    <alternativeName>
        <fullName evidence="8">Protein uridylyltransferase YdiU</fullName>
        <ecNumber evidence="8">2.7.7.-</ecNumber>
    </alternativeName>
</protein>
<keyword evidence="3 8" id="KW-0548">Nucleotidyltransferase</keyword>
<comment type="cofactor">
    <cofactor evidence="8">
        <name>Mg(2+)</name>
        <dbReference type="ChEBI" id="CHEBI:18420"/>
    </cofactor>
    <cofactor evidence="8">
        <name>Mn(2+)</name>
        <dbReference type="ChEBI" id="CHEBI:29035"/>
    </cofactor>
</comment>
<reference evidence="10" key="1">
    <citation type="submission" date="2016-10" db="EMBL/GenBank/DDBJ databases">
        <authorList>
            <person name="Varghese N."/>
            <person name="Submissions S."/>
        </authorList>
    </citation>
    <scope>NUCLEOTIDE SEQUENCE [LARGE SCALE GENOMIC DNA]</scope>
    <source>
        <strain evidence="10">DSM 22951</strain>
    </source>
</reference>
<name>A0A2Y9BT61_9MICO</name>
<feature type="active site" description="Proton acceptor" evidence="8">
    <location>
        <position position="255"/>
    </location>
</feature>
<comment type="similarity">
    <text evidence="1 8">Belongs to the SELO family.</text>
</comment>
<dbReference type="GO" id="GO:0005524">
    <property type="term" value="F:ATP binding"/>
    <property type="evidence" value="ECO:0007669"/>
    <property type="project" value="UniProtKB-UniRule"/>
</dbReference>
<dbReference type="NCBIfam" id="NF000658">
    <property type="entry name" value="PRK00029.1"/>
    <property type="match status" value="1"/>
</dbReference>
<feature type="binding site" evidence="8">
    <location>
        <position position="181"/>
    </location>
    <ligand>
        <name>ATP</name>
        <dbReference type="ChEBI" id="CHEBI:30616"/>
    </ligand>
</feature>
<feature type="binding site" evidence="8">
    <location>
        <position position="265"/>
    </location>
    <ligand>
        <name>ATP</name>
        <dbReference type="ChEBI" id="CHEBI:30616"/>
    </ligand>
</feature>
<evidence type="ECO:0000256" key="5">
    <source>
        <dbReference type="ARBA" id="ARBA00022741"/>
    </source>
</evidence>
<feature type="binding site" evidence="8">
    <location>
        <position position="256"/>
    </location>
    <ligand>
        <name>Mg(2+)</name>
        <dbReference type="ChEBI" id="CHEBI:18420"/>
    </ligand>
</feature>
<dbReference type="InterPro" id="IPR011009">
    <property type="entry name" value="Kinase-like_dom_sf"/>
</dbReference>
<dbReference type="Proteomes" id="UP000250028">
    <property type="component" value="Unassembled WGS sequence"/>
</dbReference>
<feature type="binding site" evidence="8">
    <location>
        <position position="90"/>
    </location>
    <ligand>
        <name>ATP</name>
        <dbReference type="ChEBI" id="CHEBI:30616"/>
    </ligand>
</feature>
<dbReference type="GO" id="GO:0030145">
    <property type="term" value="F:manganese ion binding"/>
    <property type="evidence" value="ECO:0007669"/>
    <property type="project" value="UniProtKB-UniRule"/>
</dbReference>
<comment type="catalytic activity">
    <reaction evidence="8">
        <text>L-tyrosyl-[protein] + ATP = O-(5'-adenylyl)-L-tyrosyl-[protein] + diphosphate</text>
        <dbReference type="Rhea" id="RHEA:54288"/>
        <dbReference type="Rhea" id="RHEA-COMP:10136"/>
        <dbReference type="Rhea" id="RHEA-COMP:13846"/>
        <dbReference type="ChEBI" id="CHEBI:30616"/>
        <dbReference type="ChEBI" id="CHEBI:33019"/>
        <dbReference type="ChEBI" id="CHEBI:46858"/>
        <dbReference type="ChEBI" id="CHEBI:83624"/>
        <dbReference type="EC" id="2.7.7.108"/>
    </reaction>
</comment>
<organism evidence="9 10">
    <name type="scientific">Branchiibius hedensis</name>
    <dbReference type="NCBI Taxonomy" id="672460"/>
    <lineage>
        <taxon>Bacteria</taxon>
        <taxon>Bacillati</taxon>
        <taxon>Actinomycetota</taxon>
        <taxon>Actinomycetes</taxon>
        <taxon>Micrococcales</taxon>
        <taxon>Dermacoccaceae</taxon>
        <taxon>Branchiibius</taxon>
    </lineage>
</organism>
<keyword evidence="7 8" id="KW-0460">Magnesium</keyword>
<comment type="catalytic activity">
    <reaction evidence="8">
        <text>L-tyrosyl-[protein] + UTP = O-(5'-uridylyl)-L-tyrosyl-[protein] + diphosphate</text>
        <dbReference type="Rhea" id="RHEA:83887"/>
        <dbReference type="Rhea" id="RHEA-COMP:10136"/>
        <dbReference type="Rhea" id="RHEA-COMP:20238"/>
        <dbReference type="ChEBI" id="CHEBI:33019"/>
        <dbReference type="ChEBI" id="CHEBI:46398"/>
        <dbReference type="ChEBI" id="CHEBI:46858"/>
        <dbReference type="ChEBI" id="CHEBI:90602"/>
    </reaction>
</comment>
<comment type="catalytic activity">
    <reaction evidence="8">
        <text>L-threonyl-[protein] + ATP = 3-O-(5'-adenylyl)-L-threonyl-[protein] + diphosphate</text>
        <dbReference type="Rhea" id="RHEA:54292"/>
        <dbReference type="Rhea" id="RHEA-COMP:11060"/>
        <dbReference type="Rhea" id="RHEA-COMP:13847"/>
        <dbReference type="ChEBI" id="CHEBI:30013"/>
        <dbReference type="ChEBI" id="CHEBI:30616"/>
        <dbReference type="ChEBI" id="CHEBI:33019"/>
        <dbReference type="ChEBI" id="CHEBI:138113"/>
        <dbReference type="EC" id="2.7.7.108"/>
    </reaction>
</comment>
<dbReference type="AlphaFoldDB" id="A0A2Y9BT61"/>
<evidence type="ECO:0000313" key="9">
    <source>
        <dbReference type="EMBL" id="SSA33492.1"/>
    </source>
</evidence>
<feature type="binding site" evidence="8">
    <location>
        <position position="174"/>
    </location>
    <ligand>
        <name>ATP</name>
        <dbReference type="ChEBI" id="CHEBI:30616"/>
    </ligand>
</feature>
<dbReference type="PANTHER" id="PTHR32057">
    <property type="entry name" value="PROTEIN ADENYLYLTRANSFERASE SELO, MITOCHONDRIAL"/>
    <property type="match status" value="1"/>
</dbReference>
<dbReference type="HAMAP" id="MF_00692">
    <property type="entry name" value="SelO"/>
    <property type="match status" value="1"/>
</dbReference>
<feature type="binding site" evidence="8">
    <location>
        <position position="265"/>
    </location>
    <ligand>
        <name>Mg(2+)</name>
        <dbReference type="ChEBI" id="CHEBI:18420"/>
    </ligand>
</feature>
<evidence type="ECO:0000256" key="1">
    <source>
        <dbReference type="ARBA" id="ARBA00009747"/>
    </source>
</evidence>
<keyword evidence="8" id="KW-0464">Manganese</keyword>
<dbReference type="GO" id="GO:0000287">
    <property type="term" value="F:magnesium ion binding"/>
    <property type="evidence" value="ECO:0007669"/>
    <property type="project" value="UniProtKB-UniRule"/>
</dbReference>
<evidence type="ECO:0000313" key="10">
    <source>
        <dbReference type="Proteomes" id="UP000250028"/>
    </source>
</evidence>
<evidence type="ECO:0000256" key="8">
    <source>
        <dbReference type="HAMAP-Rule" id="MF_00692"/>
    </source>
</evidence>
<comment type="catalytic activity">
    <reaction evidence="8">
        <text>L-seryl-[protein] + ATP = 3-O-(5'-adenylyl)-L-seryl-[protein] + diphosphate</text>
        <dbReference type="Rhea" id="RHEA:58120"/>
        <dbReference type="Rhea" id="RHEA-COMP:9863"/>
        <dbReference type="Rhea" id="RHEA-COMP:15073"/>
        <dbReference type="ChEBI" id="CHEBI:29999"/>
        <dbReference type="ChEBI" id="CHEBI:30616"/>
        <dbReference type="ChEBI" id="CHEBI:33019"/>
        <dbReference type="ChEBI" id="CHEBI:142516"/>
        <dbReference type="EC" id="2.7.7.108"/>
    </reaction>
</comment>
<feature type="binding site" evidence="8">
    <location>
        <position position="88"/>
    </location>
    <ligand>
        <name>ATP</name>
        <dbReference type="ChEBI" id="CHEBI:30616"/>
    </ligand>
</feature>
<comment type="function">
    <text evidence="8">Nucleotidyltransferase involved in the post-translational modification of proteins. It can catalyze the addition of adenosine monophosphate (AMP) or uridine monophosphate (UMP) to a protein, resulting in modifications known as AMPylation and UMPylation.</text>
</comment>
<evidence type="ECO:0000256" key="7">
    <source>
        <dbReference type="ARBA" id="ARBA00022842"/>
    </source>
</evidence>
<dbReference type="PANTHER" id="PTHR32057:SF14">
    <property type="entry name" value="PROTEIN ADENYLYLTRANSFERASE SELO, MITOCHONDRIAL"/>
    <property type="match status" value="1"/>
</dbReference>
<accession>A0A2Y9BT61</accession>
<evidence type="ECO:0000256" key="4">
    <source>
        <dbReference type="ARBA" id="ARBA00022723"/>
    </source>
</evidence>
<keyword evidence="6 8" id="KW-0067">ATP-binding</keyword>
<feature type="binding site" evidence="8">
    <location>
        <position position="124"/>
    </location>
    <ligand>
        <name>ATP</name>
        <dbReference type="ChEBI" id="CHEBI:30616"/>
    </ligand>
</feature>
<dbReference type="EMBL" id="UESZ01000001">
    <property type="protein sequence ID" value="SSA33492.1"/>
    <property type="molecule type" value="Genomic_DNA"/>
</dbReference>
<keyword evidence="5 8" id="KW-0547">Nucleotide-binding</keyword>
<keyword evidence="10" id="KW-1185">Reference proteome</keyword>
<evidence type="ECO:0000256" key="2">
    <source>
        <dbReference type="ARBA" id="ARBA00022679"/>
    </source>
</evidence>
<keyword evidence="4 8" id="KW-0479">Metal-binding</keyword>
<feature type="binding site" evidence="8">
    <location>
        <position position="123"/>
    </location>
    <ligand>
        <name>ATP</name>
        <dbReference type="ChEBI" id="CHEBI:30616"/>
    </ligand>
</feature>
<dbReference type="GO" id="GO:0070733">
    <property type="term" value="F:AMPylase activity"/>
    <property type="evidence" value="ECO:0007669"/>
    <property type="project" value="UniProtKB-EC"/>
</dbReference>
<sequence length="479" mass="51491">MTAPALLEHRFADTLPELSLDWQAATVSAPTALALDEDLAAELGLDPDWLRSPAGLRFLVGNELPDGARPVAQGYAGHQFGGYSPRLGDGRALLLGEIAAPDGTLRDVHLKGSGRTPFSRGGDGWATAGPMLREHLMATAMFALGVPTTRSLAVTGTGQQVARESLLAGAVLTRMASSHLRIGTFQYAAALVAGEHAPADLLGRLTRHAIDRHYPQLAEADRPALALLQAVCDAQARLVAQWMSLGFVHGVLNTDNVLISGETIDYGPCAFTDTFDPSSVFSSIDEGGRYAFGHQPGITQWNLARFAEALLPSVDENIDTAVELASEVINTFPATYDDAYAGHLARKLGLDAVDRPLVKDLIELMQAETADITLLFGDLTRVAGGEVGRFADRPAYTQWLGRWLAHHPDPCVMAAANPVYIPRNHLVQEALDAAITGDLEPFNRMLQVVREPFTARVGFEDYTKPAPQDFGDYVTFCGT</sequence>
<dbReference type="EC" id="2.7.7.-" evidence="8"/>
<keyword evidence="2 8" id="KW-0808">Transferase</keyword>
<evidence type="ECO:0000256" key="3">
    <source>
        <dbReference type="ARBA" id="ARBA00022695"/>
    </source>
</evidence>
<dbReference type="InterPro" id="IPR003846">
    <property type="entry name" value="SelO"/>
</dbReference>
<proteinExistence type="inferred from homology"/>
<feature type="binding site" evidence="8">
    <location>
        <position position="91"/>
    </location>
    <ligand>
        <name>ATP</name>
        <dbReference type="ChEBI" id="CHEBI:30616"/>
    </ligand>
</feature>
<evidence type="ECO:0000256" key="6">
    <source>
        <dbReference type="ARBA" id="ARBA00022840"/>
    </source>
</evidence>
<dbReference type="EC" id="2.7.7.108" evidence="8"/>
<gene>
    <name evidence="8" type="primary">ydiU</name>
    <name evidence="8" type="synonym">selO</name>
    <name evidence="9" type="ORF">SAMN04489750_0774</name>
</gene>
<dbReference type="SUPFAM" id="SSF56112">
    <property type="entry name" value="Protein kinase-like (PK-like)"/>
    <property type="match status" value="1"/>
</dbReference>
<comment type="catalytic activity">
    <reaction evidence="8">
        <text>L-seryl-[protein] + UTP = O-(5'-uridylyl)-L-seryl-[protein] + diphosphate</text>
        <dbReference type="Rhea" id="RHEA:64604"/>
        <dbReference type="Rhea" id="RHEA-COMP:9863"/>
        <dbReference type="Rhea" id="RHEA-COMP:16635"/>
        <dbReference type="ChEBI" id="CHEBI:29999"/>
        <dbReference type="ChEBI" id="CHEBI:33019"/>
        <dbReference type="ChEBI" id="CHEBI:46398"/>
        <dbReference type="ChEBI" id="CHEBI:156051"/>
    </reaction>
</comment>
<dbReference type="Pfam" id="PF02696">
    <property type="entry name" value="SelO"/>
    <property type="match status" value="1"/>
</dbReference>
<comment type="catalytic activity">
    <reaction evidence="8">
        <text>L-histidyl-[protein] + UTP = N(tele)-(5'-uridylyl)-L-histidyl-[protein] + diphosphate</text>
        <dbReference type="Rhea" id="RHEA:83891"/>
        <dbReference type="Rhea" id="RHEA-COMP:9745"/>
        <dbReference type="Rhea" id="RHEA-COMP:20239"/>
        <dbReference type="ChEBI" id="CHEBI:29979"/>
        <dbReference type="ChEBI" id="CHEBI:33019"/>
        <dbReference type="ChEBI" id="CHEBI:46398"/>
        <dbReference type="ChEBI" id="CHEBI:233474"/>
    </reaction>
</comment>